<keyword evidence="4" id="KW-0547">Nucleotide-binding</keyword>
<dbReference type="GO" id="GO:0005524">
    <property type="term" value="F:ATP binding"/>
    <property type="evidence" value="ECO:0007669"/>
    <property type="project" value="UniProtKB-KW"/>
</dbReference>
<dbReference type="InterPro" id="IPR003439">
    <property type="entry name" value="ABC_transporter-like_ATP-bd"/>
</dbReference>
<name>A0ABY7JUM9_9ACTN</name>
<keyword evidence="4" id="KW-0067">ATP-binding</keyword>
<evidence type="ECO:0000256" key="2">
    <source>
        <dbReference type="SAM" id="MobiDB-lite"/>
    </source>
</evidence>
<evidence type="ECO:0000256" key="1">
    <source>
        <dbReference type="ARBA" id="ARBA00005417"/>
    </source>
</evidence>
<organism evidence="4 5">
    <name type="scientific">Jatrophihabitans cynanchi</name>
    <dbReference type="NCBI Taxonomy" id="2944128"/>
    <lineage>
        <taxon>Bacteria</taxon>
        <taxon>Bacillati</taxon>
        <taxon>Actinomycetota</taxon>
        <taxon>Actinomycetes</taxon>
        <taxon>Jatrophihabitantales</taxon>
        <taxon>Jatrophihabitantaceae</taxon>
        <taxon>Jatrophihabitans</taxon>
    </lineage>
</organism>
<keyword evidence="5" id="KW-1185">Reference proteome</keyword>
<feature type="region of interest" description="Disordered" evidence="2">
    <location>
        <begin position="156"/>
        <end position="196"/>
    </location>
</feature>
<dbReference type="PANTHER" id="PTHR42798">
    <property type="entry name" value="LIPOPROTEIN-RELEASING SYSTEM ATP-BINDING PROTEIN LOLD"/>
    <property type="match status" value="1"/>
</dbReference>
<reference evidence="4" key="1">
    <citation type="submission" date="2022-05" db="EMBL/GenBank/DDBJ databases">
        <title>Jatrophihabitans sp. SB3-54 whole genome sequence.</title>
        <authorList>
            <person name="Suh M.K."/>
            <person name="Eom M.K."/>
            <person name="Kim J.S."/>
            <person name="Kim H.S."/>
            <person name="Do H.E."/>
            <person name="Shin Y.K."/>
            <person name="Lee J.-S."/>
        </authorList>
    </citation>
    <scope>NUCLEOTIDE SEQUENCE</scope>
    <source>
        <strain evidence="4">SB3-54</strain>
    </source>
</reference>
<sequence>MSTRTLQLGASCHNIDKQYRIDRERIQALESVNKQFPRGSLTVIAGPSGSGKSSLLRILACVDRPDTGSLEIAGASVANASARERRRLRRFSIAYIFADPIENLVEYLSAADQLRLSARLRGQRVNDDEVAEMLGRLGLQGPPGPHAAPPVRRRAAARGHGLRDGRQPTVRRSRRADGRARLRRGRTGPRRVRGAQ</sequence>
<dbReference type="Gene3D" id="3.40.50.300">
    <property type="entry name" value="P-loop containing nucleotide triphosphate hydrolases"/>
    <property type="match status" value="1"/>
</dbReference>
<dbReference type="SUPFAM" id="SSF52540">
    <property type="entry name" value="P-loop containing nucleoside triphosphate hydrolases"/>
    <property type="match status" value="1"/>
</dbReference>
<feature type="domain" description="ABC transporter" evidence="3">
    <location>
        <begin position="29"/>
        <end position="141"/>
    </location>
</feature>
<dbReference type="PANTHER" id="PTHR42798:SF7">
    <property type="entry name" value="ALPHA-D-RIBOSE 1-METHYLPHOSPHONATE 5-TRIPHOSPHATE SYNTHASE SUBUNIT PHNL"/>
    <property type="match status" value="1"/>
</dbReference>
<protein>
    <submittedName>
        <fullName evidence="4">ATP-binding cassette domain-containing protein</fullName>
    </submittedName>
</protein>
<evidence type="ECO:0000259" key="3">
    <source>
        <dbReference type="Pfam" id="PF00005"/>
    </source>
</evidence>
<evidence type="ECO:0000313" key="4">
    <source>
        <dbReference type="EMBL" id="WAX56243.1"/>
    </source>
</evidence>
<gene>
    <name evidence="4" type="ORF">M6B22_17135</name>
</gene>
<accession>A0ABY7JUM9</accession>
<dbReference type="Pfam" id="PF00005">
    <property type="entry name" value="ABC_tran"/>
    <property type="match status" value="1"/>
</dbReference>
<dbReference type="EMBL" id="CP097463">
    <property type="protein sequence ID" value="WAX56243.1"/>
    <property type="molecule type" value="Genomic_DNA"/>
</dbReference>
<dbReference type="Proteomes" id="UP001164693">
    <property type="component" value="Chromosome"/>
</dbReference>
<dbReference type="InterPro" id="IPR027417">
    <property type="entry name" value="P-loop_NTPase"/>
</dbReference>
<evidence type="ECO:0000313" key="5">
    <source>
        <dbReference type="Proteomes" id="UP001164693"/>
    </source>
</evidence>
<comment type="similarity">
    <text evidence="1">Belongs to the ABC transporter superfamily.</text>
</comment>
<feature type="compositionally biased region" description="Basic residues" evidence="2">
    <location>
        <begin position="181"/>
        <end position="196"/>
    </location>
</feature>
<proteinExistence type="inferred from homology"/>